<name>A0ABV6AZ43_9DEIO</name>
<gene>
    <name evidence="2" type="ORF">ACFFLM_12455</name>
</gene>
<dbReference type="Pfam" id="PF13545">
    <property type="entry name" value="HTH_Crp_2"/>
    <property type="match status" value="1"/>
</dbReference>
<organism evidence="2 3">
    <name type="scientific">Deinococcus oregonensis</name>
    <dbReference type="NCBI Taxonomy" id="1805970"/>
    <lineage>
        <taxon>Bacteria</taxon>
        <taxon>Thermotogati</taxon>
        <taxon>Deinococcota</taxon>
        <taxon>Deinococci</taxon>
        <taxon>Deinococcales</taxon>
        <taxon>Deinococcaceae</taxon>
        <taxon>Deinococcus</taxon>
    </lineage>
</organism>
<sequence length="52" mass="5754">MLPTNSTLAAELGSVPEVVSRKLGEFYRLGLIALERRTVRVTDAVRLREIVG</sequence>
<reference evidence="2 3" key="1">
    <citation type="submission" date="2024-09" db="EMBL/GenBank/DDBJ databases">
        <authorList>
            <person name="Sun Q."/>
            <person name="Mori K."/>
        </authorList>
    </citation>
    <scope>NUCLEOTIDE SEQUENCE [LARGE SCALE GENOMIC DNA]</scope>
    <source>
        <strain evidence="2 3">JCM 13503</strain>
    </source>
</reference>
<dbReference type="RefSeq" id="WP_380010474.1">
    <property type="nucleotide sequence ID" value="NZ_JBHLYR010000038.1"/>
</dbReference>
<dbReference type="Proteomes" id="UP001589733">
    <property type="component" value="Unassembled WGS sequence"/>
</dbReference>
<evidence type="ECO:0000313" key="2">
    <source>
        <dbReference type="EMBL" id="MFB9992779.1"/>
    </source>
</evidence>
<protein>
    <submittedName>
        <fullName evidence="2">Helix-turn-helix domain-containing protein</fullName>
    </submittedName>
</protein>
<dbReference type="EMBL" id="JBHLYR010000038">
    <property type="protein sequence ID" value="MFB9992779.1"/>
    <property type="molecule type" value="Genomic_DNA"/>
</dbReference>
<dbReference type="SUPFAM" id="SSF46785">
    <property type="entry name" value="Winged helix' DNA-binding domain"/>
    <property type="match status" value="1"/>
</dbReference>
<feature type="domain" description="HTH crp-type" evidence="1">
    <location>
        <begin position="1"/>
        <end position="45"/>
    </location>
</feature>
<proteinExistence type="predicted"/>
<comment type="caution">
    <text evidence="2">The sequence shown here is derived from an EMBL/GenBank/DDBJ whole genome shotgun (WGS) entry which is preliminary data.</text>
</comment>
<dbReference type="Gene3D" id="1.10.10.10">
    <property type="entry name" value="Winged helix-like DNA-binding domain superfamily/Winged helix DNA-binding domain"/>
    <property type="match status" value="1"/>
</dbReference>
<dbReference type="InterPro" id="IPR012318">
    <property type="entry name" value="HTH_CRP"/>
</dbReference>
<dbReference type="PROSITE" id="PS51063">
    <property type="entry name" value="HTH_CRP_2"/>
    <property type="match status" value="1"/>
</dbReference>
<evidence type="ECO:0000313" key="3">
    <source>
        <dbReference type="Proteomes" id="UP001589733"/>
    </source>
</evidence>
<keyword evidence="3" id="KW-1185">Reference proteome</keyword>
<dbReference type="InterPro" id="IPR036388">
    <property type="entry name" value="WH-like_DNA-bd_sf"/>
</dbReference>
<evidence type="ECO:0000259" key="1">
    <source>
        <dbReference type="PROSITE" id="PS51063"/>
    </source>
</evidence>
<accession>A0ABV6AZ43</accession>
<dbReference type="InterPro" id="IPR036390">
    <property type="entry name" value="WH_DNA-bd_sf"/>
</dbReference>